<feature type="region of interest" description="Disordered" evidence="1">
    <location>
        <begin position="60"/>
        <end position="81"/>
    </location>
</feature>
<evidence type="ECO:0000313" key="2">
    <source>
        <dbReference type="EMBL" id="SVD82706.1"/>
    </source>
</evidence>
<dbReference type="AlphaFoldDB" id="A0A382YHD2"/>
<evidence type="ECO:0000256" key="1">
    <source>
        <dbReference type="SAM" id="MobiDB-lite"/>
    </source>
</evidence>
<dbReference type="EMBL" id="UINC01175861">
    <property type="protein sequence ID" value="SVD82706.1"/>
    <property type="molecule type" value="Genomic_DNA"/>
</dbReference>
<proteinExistence type="predicted"/>
<organism evidence="2">
    <name type="scientific">marine metagenome</name>
    <dbReference type="NCBI Taxonomy" id="408172"/>
    <lineage>
        <taxon>unclassified sequences</taxon>
        <taxon>metagenomes</taxon>
        <taxon>ecological metagenomes</taxon>
    </lineage>
</organism>
<gene>
    <name evidence="2" type="ORF">METZ01_LOCUS435560</name>
</gene>
<protein>
    <submittedName>
        <fullName evidence="2">Uncharacterized protein</fullName>
    </submittedName>
</protein>
<accession>A0A382YHD2</accession>
<reference evidence="2" key="1">
    <citation type="submission" date="2018-05" db="EMBL/GenBank/DDBJ databases">
        <authorList>
            <person name="Lanie J.A."/>
            <person name="Ng W.-L."/>
            <person name="Kazmierczak K.M."/>
            <person name="Andrzejewski T.M."/>
            <person name="Davidsen T.M."/>
            <person name="Wayne K.J."/>
            <person name="Tettelin H."/>
            <person name="Glass J.I."/>
            <person name="Rusch D."/>
            <person name="Podicherti R."/>
            <person name="Tsui H.-C.T."/>
            <person name="Winkler M.E."/>
        </authorList>
    </citation>
    <scope>NUCLEOTIDE SEQUENCE</scope>
</reference>
<feature type="non-terminal residue" evidence="2">
    <location>
        <position position="106"/>
    </location>
</feature>
<name>A0A382YHD2_9ZZZZ</name>
<sequence length="106" mass="12460">MEEETRQINGVYSNEKLEKEYQRDIDFFQMVASIFESFESYQKGVAKKERVESYDDHLDNLAKESNNKSFPDYQKQRANEDGFDSHADKLKYIAKKSGFDLINNSV</sequence>